<protein>
    <recommendedName>
        <fullName evidence="2 5">Acylphosphatase</fullName>
        <ecNumber evidence="2 5">3.6.1.7</ecNumber>
    </recommendedName>
</protein>
<evidence type="ECO:0000256" key="7">
    <source>
        <dbReference type="RuleBase" id="RU004168"/>
    </source>
</evidence>
<proteinExistence type="inferred from homology"/>
<dbReference type="Proteomes" id="UP001461498">
    <property type="component" value="Unassembled WGS sequence"/>
</dbReference>
<keyword evidence="10" id="KW-1185">Reference proteome</keyword>
<dbReference type="GO" id="GO:0003998">
    <property type="term" value="F:acylphosphatase activity"/>
    <property type="evidence" value="ECO:0007669"/>
    <property type="project" value="UniProtKB-EC"/>
</dbReference>
<dbReference type="InterPro" id="IPR017968">
    <property type="entry name" value="Acylphosphatase_CS"/>
</dbReference>
<feature type="active site" evidence="5">
    <location>
        <position position="37"/>
    </location>
</feature>
<accession>A0AAW1CUT1</accession>
<evidence type="ECO:0000256" key="6">
    <source>
        <dbReference type="RuleBase" id="RU000553"/>
    </source>
</evidence>
<comment type="caution">
    <text evidence="9">The sequence shown here is derived from an EMBL/GenBank/DDBJ whole genome shotgun (WGS) entry which is preliminary data.</text>
</comment>
<organism evidence="9 10">
    <name type="scientific">Rhynocoris fuscipes</name>
    <dbReference type="NCBI Taxonomy" id="488301"/>
    <lineage>
        <taxon>Eukaryota</taxon>
        <taxon>Metazoa</taxon>
        <taxon>Ecdysozoa</taxon>
        <taxon>Arthropoda</taxon>
        <taxon>Hexapoda</taxon>
        <taxon>Insecta</taxon>
        <taxon>Pterygota</taxon>
        <taxon>Neoptera</taxon>
        <taxon>Paraneoptera</taxon>
        <taxon>Hemiptera</taxon>
        <taxon>Heteroptera</taxon>
        <taxon>Panheteroptera</taxon>
        <taxon>Cimicomorpha</taxon>
        <taxon>Reduviidae</taxon>
        <taxon>Harpactorinae</taxon>
        <taxon>Harpactorini</taxon>
        <taxon>Rhynocoris</taxon>
    </lineage>
</organism>
<dbReference type="PROSITE" id="PS00150">
    <property type="entry name" value="ACYLPHOSPHATASE_1"/>
    <property type="match status" value="1"/>
</dbReference>
<dbReference type="PANTHER" id="PTHR10029:SF3">
    <property type="entry name" value="ACYLPHOSPHATASE-RELATED"/>
    <property type="match status" value="1"/>
</dbReference>
<dbReference type="PANTHER" id="PTHR10029">
    <property type="entry name" value="ACYLPHOSPHATASE"/>
    <property type="match status" value="1"/>
</dbReference>
<dbReference type="Gene3D" id="3.30.70.100">
    <property type="match status" value="1"/>
</dbReference>
<keyword evidence="3 5" id="KW-0378">Hydrolase</keyword>
<dbReference type="InterPro" id="IPR036046">
    <property type="entry name" value="Acylphosphatase-like_dom_sf"/>
</dbReference>
<evidence type="ECO:0000256" key="4">
    <source>
        <dbReference type="ARBA" id="ARBA00047645"/>
    </source>
</evidence>
<evidence type="ECO:0000256" key="3">
    <source>
        <dbReference type="ARBA" id="ARBA00022801"/>
    </source>
</evidence>
<evidence type="ECO:0000256" key="1">
    <source>
        <dbReference type="ARBA" id="ARBA00005614"/>
    </source>
</evidence>
<evidence type="ECO:0000313" key="9">
    <source>
        <dbReference type="EMBL" id="KAK9500598.1"/>
    </source>
</evidence>
<sequence length="94" mass="10640">MQVSVDFSVNGKVQGVFFRKYTQEKARQLGLYGFVQNNSDGSVSGVLEGDEPKVDIMMDWLQHTGSPASRIESAKFSEKKIIESSQYKSFDIRR</sequence>
<evidence type="ECO:0000313" key="10">
    <source>
        <dbReference type="Proteomes" id="UP001461498"/>
    </source>
</evidence>
<reference evidence="9 10" key="1">
    <citation type="submission" date="2022-12" db="EMBL/GenBank/DDBJ databases">
        <title>Chromosome-level genome assembly of true bugs.</title>
        <authorList>
            <person name="Ma L."/>
            <person name="Li H."/>
        </authorList>
    </citation>
    <scope>NUCLEOTIDE SEQUENCE [LARGE SCALE GENOMIC DNA]</scope>
    <source>
        <strain evidence="9">Lab_2022b</strain>
    </source>
</reference>
<evidence type="ECO:0000259" key="8">
    <source>
        <dbReference type="PROSITE" id="PS51160"/>
    </source>
</evidence>
<dbReference type="FunFam" id="3.30.70.100:FF:000011">
    <property type="entry name" value="Acylphosphatase"/>
    <property type="match status" value="1"/>
</dbReference>
<comment type="catalytic activity">
    <reaction evidence="4 5 6">
        <text>an acyl phosphate + H2O = a carboxylate + phosphate + H(+)</text>
        <dbReference type="Rhea" id="RHEA:14965"/>
        <dbReference type="ChEBI" id="CHEBI:15377"/>
        <dbReference type="ChEBI" id="CHEBI:15378"/>
        <dbReference type="ChEBI" id="CHEBI:29067"/>
        <dbReference type="ChEBI" id="CHEBI:43474"/>
        <dbReference type="ChEBI" id="CHEBI:59918"/>
        <dbReference type="EC" id="3.6.1.7"/>
    </reaction>
</comment>
<dbReference type="PROSITE" id="PS00151">
    <property type="entry name" value="ACYLPHOSPHATASE_2"/>
    <property type="match status" value="1"/>
</dbReference>
<dbReference type="EMBL" id="JAPXFL010000010">
    <property type="protein sequence ID" value="KAK9500598.1"/>
    <property type="molecule type" value="Genomic_DNA"/>
</dbReference>
<dbReference type="InterPro" id="IPR001792">
    <property type="entry name" value="Acylphosphatase-like_dom"/>
</dbReference>
<name>A0AAW1CUT1_9HEMI</name>
<dbReference type="PROSITE" id="PS51160">
    <property type="entry name" value="ACYLPHOSPHATASE_3"/>
    <property type="match status" value="1"/>
</dbReference>
<comment type="similarity">
    <text evidence="1 7">Belongs to the acylphosphatase family.</text>
</comment>
<dbReference type="Pfam" id="PF00708">
    <property type="entry name" value="Acylphosphatase"/>
    <property type="match status" value="1"/>
</dbReference>
<feature type="active site" evidence="5">
    <location>
        <position position="19"/>
    </location>
</feature>
<evidence type="ECO:0000256" key="5">
    <source>
        <dbReference type="PROSITE-ProRule" id="PRU00520"/>
    </source>
</evidence>
<feature type="domain" description="Acylphosphatase-like" evidence="8">
    <location>
        <begin position="4"/>
        <end position="94"/>
    </location>
</feature>
<evidence type="ECO:0000256" key="2">
    <source>
        <dbReference type="ARBA" id="ARBA00012150"/>
    </source>
</evidence>
<dbReference type="AlphaFoldDB" id="A0AAW1CUT1"/>
<dbReference type="SUPFAM" id="SSF54975">
    <property type="entry name" value="Acylphosphatase/BLUF domain-like"/>
    <property type="match status" value="1"/>
</dbReference>
<dbReference type="InterPro" id="IPR020456">
    <property type="entry name" value="Acylphosphatase"/>
</dbReference>
<dbReference type="EC" id="3.6.1.7" evidence="2 5"/>
<dbReference type="PRINTS" id="PR00112">
    <property type="entry name" value="ACYLPHPHTASE"/>
</dbReference>
<gene>
    <name evidence="9" type="ORF">O3M35_001836</name>
</gene>